<dbReference type="PROSITE" id="PS50158">
    <property type="entry name" value="ZF_CCHC"/>
    <property type="match status" value="1"/>
</dbReference>
<accession>A0A176W086</accession>
<gene>
    <name evidence="4" type="ORF">AXG93_2145s1540</name>
</gene>
<keyword evidence="1" id="KW-0479">Metal-binding</keyword>
<keyword evidence="1" id="KW-0863">Zinc-finger</keyword>
<comment type="caution">
    <text evidence="4">The sequence shown here is derived from an EMBL/GenBank/DDBJ whole genome shotgun (WGS) entry which is preliminary data.</text>
</comment>
<organism evidence="4 5">
    <name type="scientific">Marchantia polymorpha subsp. ruderalis</name>
    <dbReference type="NCBI Taxonomy" id="1480154"/>
    <lineage>
        <taxon>Eukaryota</taxon>
        <taxon>Viridiplantae</taxon>
        <taxon>Streptophyta</taxon>
        <taxon>Embryophyta</taxon>
        <taxon>Marchantiophyta</taxon>
        <taxon>Marchantiopsida</taxon>
        <taxon>Marchantiidae</taxon>
        <taxon>Marchantiales</taxon>
        <taxon>Marchantiaceae</taxon>
        <taxon>Marchantia</taxon>
    </lineage>
</organism>
<evidence type="ECO:0000256" key="1">
    <source>
        <dbReference type="PROSITE-ProRule" id="PRU00047"/>
    </source>
</evidence>
<dbReference type="EMBL" id="LVLJ01002289">
    <property type="protein sequence ID" value="OAE25855.1"/>
    <property type="molecule type" value="Genomic_DNA"/>
</dbReference>
<proteinExistence type="predicted"/>
<dbReference type="AlphaFoldDB" id="A0A176W086"/>
<dbReference type="GO" id="GO:0008270">
    <property type="term" value="F:zinc ion binding"/>
    <property type="evidence" value="ECO:0007669"/>
    <property type="project" value="UniProtKB-KW"/>
</dbReference>
<evidence type="ECO:0000313" key="4">
    <source>
        <dbReference type="EMBL" id="OAE25855.1"/>
    </source>
</evidence>
<feature type="region of interest" description="Disordered" evidence="2">
    <location>
        <begin position="249"/>
        <end position="468"/>
    </location>
</feature>
<dbReference type="Proteomes" id="UP000077202">
    <property type="component" value="Unassembled WGS sequence"/>
</dbReference>
<evidence type="ECO:0000259" key="3">
    <source>
        <dbReference type="PROSITE" id="PS50158"/>
    </source>
</evidence>
<feature type="region of interest" description="Disordered" evidence="2">
    <location>
        <begin position="80"/>
        <end position="144"/>
    </location>
</feature>
<evidence type="ECO:0000256" key="2">
    <source>
        <dbReference type="SAM" id="MobiDB-lite"/>
    </source>
</evidence>
<feature type="domain" description="CCHC-type" evidence="3">
    <location>
        <begin position="63"/>
        <end position="76"/>
    </location>
</feature>
<feature type="compositionally biased region" description="Polar residues" evidence="2">
    <location>
        <begin position="332"/>
        <end position="344"/>
    </location>
</feature>
<keyword evidence="5" id="KW-1185">Reference proteome</keyword>
<keyword evidence="1" id="KW-0862">Zinc</keyword>
<reference evidence="4" key="1">
    <citation type="submission" date="2016-03" db="EMBL/GenBank/DDBJ databases">
        <title>Mechanisms controlling the formation of the plant cell surface in tip-growing cells are functionally conserved among land plants.</title>
        <authorList>
            <person name="Honkanen S."/>
            <person name="Jones V.A."/>
            <person name="Morieri G."/>
            <person name="Champion C."/>
            <person name="Hetherington A.J."/>
            <person name="Kelly S."/>
            <person name="Saint-Marcoux D."/>
            <person name="Proust H."/>
            <person name="Prescott H."/>
            <person name="Dolan L."/>
        </authorList>
    </citation>
    <scope>NUCLEOTIDE SEQUENCE [LARGE SCALE GENOMIC DNA]</scope>
    <source>
        <tissue evidence="4">Whole gametophyte</tissue>
    </source>
</reference>
<feature type="compositionally biased region" description="Polar residues" evidence="2">
    <location>
        <begin position="132"/>
        <end position="142"/>
    </location>
</feature>
<dbReference type="GO" id="GO:0003676">
    <property type="term" value="F:nucleic acid binding"/>
    <property type="evidence" value="ECO:0007669"/>
    <property type="project" value="InterPro"/>
</dbReference>
<name>A0A176W086_MARPO</name>
<dbReference type="InterPro" id="IPR001878">
    <property type="entry name" value="Znf_CCHC"/>
</dbReference>
<feature type="compositionally biased region" description="Low complexity" evidence="2">
    <location>
        <begin position="419"/>
        <end position="431"/>
    </location>
</feature>
<evidence type="ECO:0000313" key="5">
    <source>
        <dbReference type="Proteomes" id="UP000077202"/>
    </source>
</evidence>
<sequence length="489" mass="52604">MRAFCWSSLQVPMDDVGELGLLRGGGSYHVAAFTKIKPCIVEVTLEGVVERIPFDVTHVSNSCFKCRRYGHIAVECTGDPLFSPREGAGPSRRPQRERPRQSALQPEAGTQADSARAKGKWRVDNPSDVTPRATSKFFQQPRTKSRSDGYWRKVTEQQATCIDKEVEQAASVDLTEGAKGNDVGKAAMKHRGEYPLEQALAPLQVGNEPTVQEALFTRRPGTIEQFYEKKKEATTTAQQVRTALVSASLQSKTRMDAADEQNTATSPAPRVRRNKVIPRPTGAGSGKVHAADAGSKRKPLADGDQSGGRAKMAKSIPGGPVNQIEPSESDRAQNITGGRVTSSFAVGPETASGNLGAKRQFRFCRPNPRASSGRCGRTSKTEGGLRGDSSVAQLEPQPLTEGIRAKFPRKKEPSQDHTASLGAKKLSLKSSAIRKREMRAAKSAARAVSGKQISGRGRSGDVGTISLSTADVEGERTVMEHGRAAFSAQ</sequence>
<protein>
    <recommendedName>
        <fullName evidence="3">CCHC-type domain-containing protein</fullName>
    </recommendedName>
</protein>